<proteinExistence type="predicted"/>
<dbReference type="Proteomes" id="UP000075349">
    <property type="component" value="Unassembled WGS sequence"/>
</dbReference>
<evidence type="ECO:0000313" key="1">
    <source>
        <dbReference type="EMBL" id="KYN24995.1"/>
    </source>
</evidence>
<protein>
    <submittedName>
        <fullName evidence="1">Queuosine biosynthesis protein QueD</fullName>
    </submittedName>
</protein>
<evidence type="ECO:0000313" key="2">
    <source>
        <dbReference type="Proteomes" id="UP000075349"/>
    </source>
</evidence>
<sequence length="167" mass="18704">MQIHTLDKAGIINELQFGTGMNHAIHDGRRADFALLLSMFSNDARHITPVEETDSQPVTEQILRQQFALCEPQKLRSDQSSYTISAEQAKQFHRAGLAASKLSHYLIADALAYMPEETFDLPEEVYQNLSGHERRQLAQPNTPLLPEAGLYNNLSTAWAKARLNASV</sequence>
<reference evidence="2" key="1">
    <citation type="submission" date="2015-12" db="EMBL/GenBank/DDBJ databases">
        <authorList>
            <person name="Tarr C.L."/>
            <person name="Gladney L.M."/>
        </authorList>
    </citation>
    <scope>NUCLEOTIDE SEQUENCE [LARGE SCALE GENOMIC DNA]</scope>
    <source>
        <strain evidence="2">2756-81</strain>
    </source>
</reference>
<comment type="caution">
    <text evidence="1">The sequence shown here is derived from an EMBL/GenBank/DDBJ whole genome shotgun (WGS) entry which is preliminary data.</text>
</comment>
<dbReference type="InterPro" id="IPR021879">
    <property type="entry name" value="VC2046_fam"/>
</dbReference>
<accession>A0A151JGW9</accession>
<gene>
    <name evidence="1" type="ORF">AUQ44_04115</name>
</gene>
<dbReference type="Pfam" id="PF11993">
    <property type="entry name" value="VC2046"/>
    <property type="match status" value="1"/>
</dbReference>
<organism evidence="1 2">
    <name type="scientific">Vibrio cidicii</name>
    <dbReference type="NCBI Taxonomy" id="1763883"/>
    <lineage>
        <taxon>Bacteria</taxon>
        <taxon>Pseudomonadati</taxon>
        <taxon>Pseudomonadota</taxon>
        <taxon>Gammaproteobacteria</taxon>
        <taxon>Vibrionales</taxon>
        <taxon>Vibrionaceae</taxon>
        <taxon>Vibrio</taxon>
    </lineage>
</organism>
<name>A0A151JGW9_9VIBR</name>
<dbReference type="EMBL" id="LOMK01000001">
    <property type="protein sequence ID" value="KYN24995.1"/>
    <property type="molecule type" value="Genomic_DNA"/>
</dbReference>
<dbReference type="AlphaFoldDB" id="A0A151JGW9"/>